<sequence length="295" mass="33783">MIVATEEPKLEDTTLEPKENDTQQSATRTIPTLAGYTNLQKLKIEGFLEQQSVIVLIDAGSAHNSMSSKVAVHLMLQKEDYSGFKVKVADGQILKWSQKCPRVKLILQEQDVIADFFLIPLDGFDIMLGVDWGKLPLMYYILSNSPWLLMQHFQISGDFHDFPQDWTMMLKDFLGDDLRSMAQDREKIEPLQWGNHNKRRIICRTQRSIPLTIKKDAPPWPSGTIALTTRMSSTPNRGQMFIIGSNTSRVGIGVTLMQDGPWHERRVSLEELQYMLTPDWTLIILNHTRGQSQFH</sequence>
<protein>
    <submittedName>
        <fullName evidence="2">Uncharacterized protein</fullName>
    </submittedName>
</protein>
<dbReference type="Proteomes" id="UP000287651">
    <property type="component" value="Unassembled WGS sequence"/>
</dbReference>
<comment type="caution">
    <text evidence="2">The sequence shown here is derived from an EMBL/GenBank/DDBJ whole genome shotgun (WGS) entry which is preliminary data.</text>
</comment>
<dbReference type="CDD" id="cd00303">
    <property type="entry name" value="retropepsin_like"/>
    <property type="match status" value="1"/>
</dbReference>
<organism evidence="2 3">
    <name type="scientific">Ensete ventricosum</name>
    <name type="common">Abyssinian banana</name>
    <name type="synonym">Musa ensete</name>
    <dbReference type="NCBI Taxonomy" id="4639"/>
    <lineage>
        <taxon>Eukaryota</taxon>
        <taxon>Viridiplantae</taxon>
        <taxon>Streptophyta</taxon>
        <taxon>Embryophyta</taxon>
        <taxon>Tracheophyta</taxon>
        <taxon>Spermatophyta</taxon>
        <taxon>Magnoliopsida</taxon>
        <taxon>Liliopsida</taxon>
        <taxon>Zingiberales</taxon>
        <taxon>Musaceae</taxon>
        <taxon>Ensete</taxon>
    </lineage>
</organism>
<evidence type="ECO:0000313" key="3">
    <source>
        <dbReference type="Proteomes" id="UP000287651"/>
    </source>
</evidence>
<dbReference type="EMBL" id="AMZH03006000">
    <property type="protein sequence ID" value="RRT64939.1"/>
    <property type="molecule type" value="Genomic_DNA"/>
</dbReference>
<feature type="region of interest" description="Disordered" evidence="1">
    <location>
        <begin position="1"/>
        <end position="26"/>
    </location>
</feature>
<reference evidence="2 3" key="1">
    <citation type="journal article" date="2014" name="Agronomy (Basel)">
        <title>A Draft Genome Sequence for Ensete ventricosum, the Drought-Tolerant Tree Against Hunger.</title>
        <authorList>
            <person name="Harrison J."/>
            <person name="Moore K.A."/>
            <person name="Paszkiewicz K."/>
            <person name="Jones T."/>
            <person name="Grant M."/>
            <person name="Ambacheew D."/>
            <person name="Muzemil S."/>
            <person name="Studholme D.J."/>
        </authorList>
    </citation>
    <scope>NUCLEOTIDE SEQUENCE [LARGE SCALE GENOMIC DNA]</scope>
</reference>
<evidence type="ECO:0000313" key="2">
    <source>
        <dbReference type="EMBL" id="RRT64939.1"/>
    </source>
</evidence>
<feature type="compositionally biased region" description="Basic and acidic residues" evidence="1">
    <location>
        <begin position="1"/>
        <end position="21"/>
    </location>
</feature>
<gene>
    <name evidence="2" type="ORF">B296_00013567</name>
</gene>
<accession>A0A426ZLR8</accession>
<dbReference type="Pfam" id="PF08284">
    <property type="entry name" value="RVP_2"/>
    <property type="match status" value="1"/>
</dbReference>
<dbReference type="InterPro" id="IPR021109">
    <property type="entry name" value="Peptidase_aspartic_dom_sf"/>
</dbReference>
<dbReference type="AlphaFoldDB" id="A0A426ZLR8"/>
<proteinExistence type="predicted"/>
<name>A0A426ZLR8_ENSVE</name>
<dbReference type="Gene3D" id="2.40.70.10">
    <property type="entry name" value="Acid Proteases"/>
    <property type="match status" value="1"/>
</dbReference>
<evidence type="ECO:0000256" key="1">
    <source>
        <dbReference type="SAM" id="MobiDB-lite"/>
    </source>
</evidence>